<dbReference type="PATRIC" id="fig|1492898.3.peg.4541"/>
<dbReference type="SUPFAM" id="SSF103481">
    <property type="entry name" value="Multidrug resistance efflux transporter EmrE"/>
    <property type="match status" value="2"/>
</dbReference>
<dbReference type="InterPro" id="IPR000620">
    <property type="entry name" value="EamA_dom"/>
</dbReference>
<dbReference type="PANTHER" id="PTHR32322:SF2">
    <property type="entry name" value="EAMA DOMAIN-CONTAINING PROTEIN"/>
    <property type="match status" value="1"/>
</dbReference>
<gene>
    <name evidence="8" type="ORF">SY85_20915</name>
</gene>
<comment type="similarity">
    <text evidence="2">Belongs to the EamA transporter family.</text>
</comment>
<protein>
    <recommendedName>
        <fullName evidence="7">EamA domain-containing protein</fullName>
    </recommendedName>
</protein>
<reference evidence="8 9" key="2">
    <citation type="journal article" date="2016" name="Int. J. Syst. Evol. Microbiol.">
        <title>Flavisolibacter tropicus sp. nov., isolated from tropical soil.</title>
        <authorList>
            <person name="Lee J.J."/>
            <person name="Kang M.S."/>
            <person name="Kim G.S."/>
            <person name="Lee C.S."/>
            <person name="Lim S."/>
            <person name="Lee J."/>
            <person name="Roh S.H."/>
            <person name="Kang H."/>
            <person name="Ha J.M."/>
            <person name="Bae S."/>
            <person name="Jung H.Y."/>
            <person name="Kim M.K."/>
        </authorList>
    </citation>
    <scope>NUCLEOTIDE SEQUENCE [LARGE SCALE GENOMIC DNA]</scope>
    <source>
        <strain evidence="8 9">LCS9</strain>
    </source>
</reference>
<evidence type="ECO:0000256" key="2">
    <source>
        <dbReference type="ARBA" id="ARBA00007362"/>
    </source>
</evidence>
<dbReference type="PANTHER" id="PTHR32322">
    <property type="entry name" value="INNER MEMBRANE TRANSPORTER"/>
    <property type="match status" value="1"/>
</dbReference>
<feature type="domain" description="EamA" evidence="7">
    <location>
        <begin position="153"/>
        <end position="288"/>
    </location>
</feature>
<evidence type="ECO:0000259" key="7">
    <source>
        <dbReference type="Pfam" id="PF00892"/>
    </source>
</evidence>
<evidence type="ECO:0000256" key="6">
    <source>
        <dbReference type="SAM" id="Phobius"/>
    </source>
</evidence>
<feature type="transmembrane region" description="Helical" evidence="6">
    <location>
        <begin position="126"/>
        <end position="145"/>
    </location>
</feature>
<feature type="transmembrane region" description="Helical" evidence="6">
    <location>
        <begin position="7"/>
        <end position="26"/>
    </location>
</feature>
<evidence type="ECO:0000256" key="5">
    <source>
        <dbReference type="ARBA" id="ARBA00023136"/>
    </source>
</evidence>
<keyword evidence="4 6" id="KW-1133">Transmembrane helix</keyword>
<feature type="transmembrane region" description="Helical" evidence="6">
    <location>
        <begin position="94"/>
        <end position="114"/>
    </location>
</feature>
<feature type="transmembrane region" description="Helical" evidence="6">
    <location>
        <begin position="182"/>
        <end position="199"/>
    </location>
</feature>
<sequence>MKNQKLINWSLFVLLSLIWGSSFILMKLSKEHLNGYQIGALRIFSAGLIFFPFALFHIVKIPKRKIPVVALSGLLGNLLPAFLFAIAIEKKIDSALAGILNSLTPLFVIVISVISFKAKVPRNKILGVVLGFVGLLLLSLSKGGISLNNVGYALLILLATIMYGLNVNVVTQYLKGVDPFHMATVSLAFMSLIAGIILWQQEMVSMAIYDEGARVSMLYAVLLGVVGSAIATLLFYILIKKAGGLFASLVTYAIPIVAIFWGLLAKENVTLIQISCLAVILGGVFLTNRA</sequence>
<proteinExistence type="inferred from homology"/>
<feature type="transmembrane region" description="Helical" evidence="6">
    <location>
        <begin position="151"/>
        <end position="170"/>
    </location>
</feature>
<dbReference type="InterPro" id="IPR037185">
    <property type="entry name" value="EmrE-like"/>
</dbReference>
<comment type="subcellular location">
    <subcellularLocation>
        <location evidence="1">Membrane</location>
        <topology evidence="1">Multi-pass membrane protein</topology>
    </subcellularLocation>
</comment>
<keyword evidence="5 6" id="KW-0472">Membrane</keyword>
<dbReference type="Pfam" id="PF00892">
    <property type="entry name" value="EamA"/>
    <property type="match status" value="2"/>
</dbReference>
<evidence type="ECO:0000313" key="9">
    <source>
        <dbReference type="Proteomes" id="UP000077177"/>
    </source>
</evidence>
<feature type="transmembrane region" description="Helical" evidence="6">
    <location>
        <begin position="270"/>
        <end position="287"/>
    </location>
</feature>
<evidence type="ECO:0000256" key="3">
    <source>
        <dbReference type="ARBA" id="ARBA00022692"/>
    </source>
</evidence>
<feature type="domain" description="EamA" evidence="7">
    <location>
        <begin position="11"/>
        <end position="139"/>
    </location>
</feature>
<feature type="transmembrane region" description="Helical" evidence="6">
    <location>
        <begin position="66"/>
        <end position="88"/>
    </location>
</feature>
<dbReference type="EMBL" id="CP011390">
    <property type="protein sequence ID" value="ANE52574.1"/>
    <property type="molecule type" value="Genomic_DNA"/>
</dbReference>
<evidence type="ECO:0000256" key="4">
    <source>
        <dbReference type="ARBA" id="ARBA00022989"/>
    </source>
</evidence>
<name>A0A172U0C9_9BACT</name>
<feature type="transmembrane region" description="Helical" evidence="6">
    <location>
        <begin position="38"/>
        <end position="59"/>
    </location>
</feature>
<dbReference type="InterPro" id="IPR050638">
    <property type="entry name" value="AA-Vitamin_Transporters"/>
</dbReference>
<feature type="transmembrane region" description="Helical" evidence="6">
    <location>
        <begin position="245"/>
        <end position="264"/>
    </location>
</feature>
<keyword evidence="9" id="KW-1185">Reference proteome</keyword>
<reference evidence="9" key="1">
    <citation type="submission" date="2015-01" db="EMBL/GenBank/DDBJ databases">
        <title>Flavisolibacter sp./LCS9/ whole genome sequencing.</title>
        <authorList>
            <person name="Kim M.K."/>
            <person name="Srinivasan S."/>
            <person name="Lee J.-J."/>
        </authorList>
    </citation>
    <scope>NUCLEOTIDE SEQUENCE [LARGE SCALE GENOMIC DNA]</scope>
    <source>
        <strain evidence="9">LCS9</strain>
    </source>
</reference>
<keyword evidence="3 6" id="KW-0812">Transmembrane</keyword>
<dbReference type="AlphaFoldDB" id="A0A172U0C9"/>
<organism evidence="8 9">
    <name type="scientific">Flavisolibacter tropicus</name>
    <dbReference type="NCBI Taxonomy" id="1492898"/>
    <lineage>
        <taxon>Bacteria</taxon>
        <taxon>Pseudomonadati</taxon>
        <taxon>Bacteroidota</taxon>
        <taxon>Chitinophagia</taxon>
        <taxon>Chitinophagales</taxon>
        <taxon>Chitinophagaceae</taxon>
        <taxon>Flavisolibacter</taxon>
    </lineage>
</organism>
<dbReference type="RefSeq" id="WP_066407285.1">
    <property type="nucleotide sequence ID" value="NZ_CP011390.1"/>
</dbReference>
<dbReference type="Proteomes" id="UP000077177">
    <property type="component" value="Chromosome"/>
</dbReference>
<accession>A0A172U0C9</accession>
<dbReference type="STRING" id="1492898.SY85_20915"/>
<dbReference type="KEGG" id="fla:SY85_20915"/>
<feature type="transmembrane region" description="Helical" evidence="6">
    <location>
        <begin position="219"/>
        <end position="238"/>
    </location>
</feature>
<evidence type="ECO:0000313" key="8">
    <source>
        <dbReference type="EMBL" id="ANE52574.1"/>
    </source>
</evidence>
<dbReference type="GO" id="GO:0016020">
    <property type="term" value="C:membrane"/>
    <property type="evidence" value="ECO:0007669"/>
    <property type="project" value="UniProtKB-SubCell"/>
</dbReference>
<dbReference type="OrthoDB" id="1117213at2"/>
<evidence type="ECO:0000256" key="1">
    <source>
        <dbReference type="ARBA" id="ARBA00004141"/>
    </source>
</evidence>